<reference evidence="1 2" key="1">
    <citation type="submission" date="2024-01" db="EMBL/GenBank/DDBJ databases">
        <title>The complete chloroplast genome sequence of Lithospermum erythrorhizon: insights into the phylogenetic relationship among Boraginaceae species and the maternal lineages of purple gromwells.</title>
        <authorList>
            <person name="Okada T."/>
            <person name="Watanabe K."/>
        </authorList>
    </citation>
    <scope>NUCLEOTIDE SEQUENCE [LARGE SCALE GENOMIC DNA]</scope>
</reference>
<organism evidence="1 2">
    <name type="scientific">Lithospermum erythrorhizon</name>
    <name type="common">Purple gromwell</name>
    <name type="synonym">Lithospermum officinale var. erythrorhizon</name>
    <dbReference type="NCBI Taxonomy" id="34254"/>
    <lineage>
        <taxon>Eukaryota</taxon>
        <taxon>Viridiplantae</taxon>
        <taxon>Streptophyta</taxon>
        <taxon>Embryophyta</taxon>
        <taxon>Tracheophyta</taxon>
        <taxon>Spermatophyta</taxon>
        <taxon>Magnoliopsida</taxon>
        <taxon>eudicotyledons</taxon>
        <taxon>Gunneridae</taxon>
        <taxon>Pentapetalae</taxon>
        <taxon>asterids</taxon>
        <taxon>lamiids</taxon>
        <taxon>Boraginales</taxon>
        <taxon>Boraginaceae</taxon>
        <taxon>Boraginoideae</taxon>
        <taxon>Lithospermeae</taxon>
        <taxon>Lithospermum</taxon>
    </lineage>
</organism>
<dbReference type="Proteomes" id="UP001454036">
    <property type="component" value="Unassembled WGS sequence"/>
</dbReference>
<evidence type="ECO:0000313" key="1">
    <source>
        <dbReference type="EMBL" id="GAA0179101.1"/>
    </source>
</evidence>
<name>A0AAV3RKT2_LITER</name>
<accession>A0AAV3RKT2</accession>
<evidence type="ECO:0000313" key="2">
    <source>
        <dbReference type="Proteomes" id="UP001454036"/>
    </source>
</evidence>
<gene>
    <name evidence="1" type="ORF">LIER_29931</name>
</gene>
<protein>
    <submittedName>
        <fullName evidence="1">Uncharacterized protein</fullName>
    </submittedName>
</protein>
<keyword evidence="2" id="KW-1185">Reference proteome</keyword>
<comment type="caution">
    <text evidence="1">The sequence shown here is derived from an EMBL/GenBank/DDBJ whole genome shotgun (WGS) entry which is preliminary data.</text>
</comment>
<dbReference type="AlphaFoldDB" id="A0AAV3RKT2"/>
<sequence>MTLLAPTKGVITISPKLMQGTHIADIPLAIVDTGGALESGTDETPKIIRDEMRHLDGVIQTSLARKSVWEAYLRSLSGAVDPVVDPGIGGTGAEAPQTGSFYVSFLILWFCFWDK</sequence>
<dbReference type="EMBL" id="BAABME010010476">
    <property type="protein sequence ID" value="GAA0179101.1"/>
    <property type="molecule type" value="Genomic_DNA"/>
</dbReference>
<proteinExistence type="predicted"/>